<dbReference type="AlphaFoldDB" id="A0A133V799"/>
<proteinExistence type="predicted"/>
<dbReference type="SUPFAM" id="SSF51569">
    <property type="entry name" value="Aldolase"/>
    <property type="match status" value="1"/>
</dbReference>
<dbReference type="GO" id="GO:0016829">
    <property type="term" value="F:lyase activity"/>
    <property type="evidence" value="ECO:0007669"/>
    <property type="project" value="UniProtKB-KW"/>
</dbReference>
<keyword evidence="9" id="KW-1185">Reference proteome</keyword>
<protein>
    <recommendedName>
        <fullName evidence="2">(5-formylfuran-3-yl)methyl phosphate synthase</fullName>
        <ecNumber evidence="2">4.2.3.153</ecNumber>
    </recommendedName>
    <alternativeName>
        <fullName evidence="5">4-(hydroxymethyl)-2-furancarboxaldehyde-phosphate synthase</fullName>
    </alternativeName>
</protein>
<sequence length="241" mass="25675">MKILISVTEVQEVAEAVKGGANIVDVKNPKEGSLGASFPWIIREIKKQTQDSNEISAAIGDMPNLPGTASLAALGAASSGADYVKIGLRGVSHKKEAIYLMTQVVRAVKEYDDSIQVVGAGYSDVARTGSVPPLLIPEIVEKSGGDIAMLDTGVKDGKKLFEFLDFRELKNFVDDAHELGLSAALAGSLTEADVGKLAELGADVAGFRGAACSNNDRREGRVRRERVERIMKAAEKHEARP</sequence>
<dbReference type="Pfam" id="PF04476">
    <property type="entry name" value="4HFCP_synth"/>
    <property type="match status" value="1"/>
</dbReference>
<evidence type="ECO:0000256" key="5">
    <source>
        <dbReference type="ARBA" id="ARBA00032523"/>
    </source>
</evidence>
<name>A0A133V799_9EURY</name>
<accession>A0A133V799</accession>
<evidence type="ECO:0000256" key="7">
    <source>
        <dbReference type="PIRSR" id="PIRSR015957-1"/>
    </source>
</evidence>
<dbReference type="InterPro" id="IPR007565">
    <property type="entry name" value="4HFCP_synth"/>
</dbReference>
<comment type="caution">
    <text evidence="8">The sequence shown here is derived from an EMBL/GenBank/DDBJ whole genome shotgun (WGS) entry which is preliminary data.</text>
</comment>
<feature type="active site" description="Proton acceptor" evidence="7">
    <location>
        <position position="85"/>
    </location>
</feature>
<dbReference type="PATRIC" id="fig|1698273.3.peg.268"/>
<evidence type="ECO:0000256" key="4">
    <source>
        <dbReference type="ARBA" id="ARBA00023270"/>
    </source>
</evidence>
<reference evidence="8 9" key="1">
    <citation type="journal article" date="2016" name="Sci. Rep.">
        <title>Metabolic traits of an uncultured archaeal lineage -MSBL1- from brine pools of the Red Sea.</title>
        <authorList>
            <person name="Mwirichia R."/>
            <person name="Alam I."/>
            <person name="Rashid M."/>
            <person name="Vinu M."/>
            <person name="Ba-Alawi W."/>
            <person name="Anthony Kamau A."/>
            <person name="Kamanda Ngugi D."/>
            <person name="Goker M."/>
            <person name="Klenk H.P."/>
            <person name="Bajic V."/>
            <person name="Stingl U."/>
        </authorList>
    </citation>
    <scope>NUCLEOTIDE SEQUENCE [LARGE SCALE GENOMIC DNA]</scope>
    <source>
        <strain evidence="8">SCGC-AAA261D19</strain>
    </source>
</reference>
<keyword evidence="4" id="KW-0704">Schiff base</keyword>
<gene>
    <name evidence="8" type="ORF">AKJ43_02080</name>
</gene>
<comment type="function">
    <text evidence="1">Catalyzes the formation of 4-(hydroxymethyl)-2-furancarboxaldehyde phosphate (4-HFC-P) from two molecules of glyceraldehyde-3-P (GA-3-P).</text>
</comment>
<evidence type="ECO:0000313" key="8">
    <source>
        <dbReference type="EMBL" id="KXB02293.1"/>
    </source>
</evidence>
<comment type="catalytic activity">
    <reaction evidence="6">
        <text>2 D-glyceraldehyde 3-phosphate = 4-(hydroxymethyl)-2-furancarboxaldehyde phosphate + phosphate + 2 H2O</text>
        <dbReference type="Rhea" id="RHEA:43536"/>
        <dbReference type="ChEBI" id="CHEBI:15377"/>
        <dbReference type="ChEBI" id="CHEBI:43474"/>
        <dbReference type="ChEBI" id="CHEBI:59776"/>
        <dbReference type="ChEBI" id="CHEBI:83407"/>
        <dbReference type="EC" id="4.2.3.153"/>
    </reaction>
</comment>
<evidence type="ECO:0000313" key="9">
    <source>
        <dbReference type="Proteomes" id="UP000070400"/>
    </source>
</evidence>
<evidence type="ECO:0000256" key="6">
    <source>
        <dbReference type="ARBA" id="ARBA00047628"/>
    </source>
</evidence>
<feature type="active site" description="Schiff-base intermediate with substrate" evidence="7">
    <location>
        <position position="27"/>
    </location>
</feature>
<dbReference type="EMBL" id="LHXX01000019">
    <property type="protein sequence ID" value="KXB02293.1"/>
    <property type="molecule type" value="Genomic_DNA"/>
</dbReference>
<evidence type="ECO:0000256" key="2">
    <source>
        <dbReference type="ARBA" id="ARBA00012553"/>
    </source>
</evidence>
<evidence type="ECO:0000256" key="3">
    <source>
        <dbReference type="ARBA" id="ARBA00023239"/>
    </source>
</evidence>
<keyword evidence="3" id="KW-0456">Lyase</keyword>
<dbReference type="PIRSF" id="PIRSF015957">
    <property type="entry name" value="UCP015957"/>
    <property type="match status" value="1"/>
</dbReference>
<dbReference type="EC" id="4.2.3.153" evidence="2"/>
<dbReference type="Proteomes" id="UP000070400">
    <property type="component" value="Unassembled WGS sequence"/>
</dbReference>
<organism evidence="8 9">
    <name type="scientific">candidate division MSBL1 archaeon SCGC-AAA261D19</name>
    <dbReference type="NCBI Taxonomy" id="1698273"/>
    <lineage>
        <taxon>Archaea</taxon>
        <taxon>Methanobacteriati</taxon>
        <taxon>Methanobacteriota</taxon>
        <taxon>candidate division MSBL1</taxon>
    </lineage>
</organism>
<evidence type="ECO:0000256" key="1">
    <source>
        <dbReference type="ARBA" id="ARBA00003810"/>
    </source>
</evidence>